<feature type="domain" description="Ig-like" evidence="15">
    <location>
        <begin position="129"/>
        <end position="223"/>
    </location>
</feature>
<dbReference type="FunFam" id="2.60.40.10:FF:000342">
    <property type="entry name" value="Junctional adhesion molecule A"/>
    <property type="match status" value="1"/>
</dbReference>
<evidence type="ECO:0000256" key="10">
    <source>
        <dbReference type="ARBA" id="ARBA00023136"/>
    </source>
</evidence>
<dbReference type="AlphaFoldDB" id="A0AAD1WSR3"/>
<keyword evidence="17" id="KW-1185">Reference proteome</keyword>
<feature type="domain" description="Ig-like" evidence="15">
    <location>
        <begin position="4"/>
        <end position="114"/>
    </location>
</feature>
<evidence type="ECO:0000256" key="6">
    <source>
        <dbReference type="ARBA" id="ARBA00022692"/>
    </source>
</evidence>
<feature type="signal peptide" evidence="14">
    <location>
        <begin position="1"/>
        <end position="18"/>
    </location>
</feature>
<comment type="similarity">
    <text evidence="3">Belongs to the immunoglobulin superfamily.</text>
</comment>
<keyword evidence="6 13" id="KW-0812">Transmembrane</keyword>
<dbReference type="Pfam" id="PF13927">
    <property type="entry name" value="Ig_3"/>
    <property type="match status" value="2"/>
</dbReference>
<feature type="chain" id="PRO_5042283646" evidence="14">
    <location>
        <begin position="19"/>
        <end position="304"/>
    </location>
</feature>
<evidence type="ECO:0000256" key="11">
    <source>
        <dbReference type="ARBA" id="ARBA00023157"/>
    </source>
</evidence>
<keyword evidence="11" id="KW-1015">Disulfide bond</keyword>
<reference evidence="16" key="1">
    <citation type="submission" date="2022-03" db="EMBL/GenBank/DDBJ databases">
        <authorList>
            <person name="Alioto T."/>
            <person name="Alioto T."/>
            <person name="Gomez Garrido J."/>
        </authorList>
    </citation>
    <scope>NUCLEOTIDE SEQUENCE</scope>
</reference>
<evidence type="ECO:0000256" key="13">
    <source>
        <dbReference type="SAM" id="Phobius"/>
    </source>
</evidence>
<protein>
    <submittedName>
        <fullName evidence="16">Junctional adhesion molecule C, partial</fullName>
    </submittedName>
</protein>
<dbReference type="InterPro" id="IPR036179">
    <property type="entry name" value="Ig-like_dom_sf"/>
</dbReference>
<dbReference type="Gene3D" id="2.60.40.10">
    <property type="entry name" value="Immunoglobulins"/>
    <property type="match status" value="2"/>
</dbReference>
<keyword evidence="7 14" id="KW-0732">Signal</keyword>
<evidence type="ECO:0000313" key="17">
    <source>
        <dbReference type="Proteomes" id="UP001295444"/>
    </source>
</evidence>
<evidence type="ECO:0000256" key="7">
    <source>
        <dbReference type="ARBA" id="ARBA00022729"/>
    </source>
</evidence>
<keyword evidence="10 13" id="KW-0472">Membrane</keyword>
<evidence type="ECO:0000256" key="14">
    <source>
        <dbReference type="SAM" id="SignalP"/>
    </source>
</evidence>
<dbReference type="InterPro" id="IPR042974">
    <property type="entry name" value="JAM-C"/>
</dbReference>
<dbReference type="PROSITE" id="PS50835">
    <property type="entry name" value="IG_LIKE"/>
    <property type="match status" value="2"/>
</dbReference>
<keyword evidence="8" id="KW-0965">Cell junction</keyword>
<feature type="transmembrane region" description="Helical" evidence="13">
    <location>
        <begin position="229"/>
        <end position="254"/>
    </location>
</feature>
<dbReference type="GO" id="GO:0098632">
    <property type="term" value="F:cell-cell adhesion mediator activity"/>
    <property type="evidence" value="ECO:0007669"/>
    <property type="project" value="TreeGrafter"/>
</dbReference>
<dbReference type="InterPro" id="IPR007110">
    <property type="entry name" value="Ig-like_dom"/>
</dbReference>
<gene>
    <name evidence="16" type="ORF">PECUL_23A038242</name>
</gene>
<evidence type="ECO:0000256" key="9">
    <source>
        <dbReference type="ARBA" id="ARBA00022989"/>
    </source>
</evidence>
<keyword evidence="9 13" id="KW-1133">Transmembrane helix</keyword>
<keyword evidence="5" id="KW-1003">Cell membrane</keyword>
<evidence type="ECO:0000256" key="1">
    <source>
        <dbReference type="ARBA" id="ARBA00004251"/>
    </source>
</evidence>
<evidence type="ECO:0000256" key="5">
    <source>
        <dbReference type="ARBA" id="ARBA00022475"/>
    </source>
</evidence>
<dbReference type="SMART" id="SM00409">
    <property type="entry name" value="IG"/>
    <property type="match status" value="2"/>
</dbReference>
<dbReference type="GO" id="GO:0044291">
    <property type="term" value="C:cell-cell contact zone"/>
    <property type="evidence" value="ECO:0007669"/>
    <property type="project" value="TreeGrafter"/>
</dbReference>
<dbReference type="InterPro" id="IPR003598">
    <property type="entry name" value="Ig_sub2"/>
</dbReference>
<proteinExistence type="inferred from homology"/>
<evidence type="ECO:0000256" key="8">
    <source>
        <dbReference type="ARBA" id="ARBA00022949"/>
    </source>
</evidence>
<dbReference type="GO" id="GO:0098636">
    <property type="term" value="C:protein complex involved in cell adhesion"/>
    <property type="evidence" value="ECO:0007669"/>
    <property type="project" value="TreeGrafter"/>
</dbReference>
<dbReference type="GO" id="GO:0046982">
    <property type="term" value="F:protein heterodimerization activity"/>
    <property type="evidence" value="ECO:0007669"/>
    <property type="project" value="InterPro"/>
</dbReference>
<evidence type="ECO:0000256" key="2">
    <source>
        <dbReference type="ARBA" id="ARBA00004435"/>
    </source>
</evidence>
<dbReference type="GO" id="GO:0016477">
    <property type="term" value="P:cell migration"/>
    <property type="evidence" value="ECO:0007669"/>
    <property type="project" value="TreeGrafter"/>
</dbReference>
<dbReference type="SUPFAM" id="SSF48726">
    <property type="entry name" value="Immunoglobulin"/>
    <property type="match status" value="2"/>
</dbReference>
<dbReference type="GO" id="GO:0005886">
    <property type="term" value="C:plasma membrane"/>
    <property type="evidence" value="ECO:0007669"/>
    <property type="project" value="UniProtKB-SubCell"/>
</dbReference>
<keyword evidence="4" id="KW-0796">Tight junction</keyword>
<evidence type="ECO:0000256" key="4">
    <source>
        <dbReference type="ARBA" id="ARBA00022427"/>
    </source>
</evidence>
<dbReference type="Proteomes" id="UP001295444">
    <property type="component" value="Chromosome 10"/>
</dbReference>
<evidence type="ECO:0000313" key="16">
    <source>
        <dbReference type="EMBL" id="CAH2320492.1"/>
    </source>
</evidence>
<dbReference type="GO" id="GO:0042803">
    <property type="term" value="F:protein homodimerization activity"/>
    <property type="evidence" value="ECO:0007669"/>
    <property type="project" value="InterPro"/>
</dbReference>
<dbReference type="SMART" id="SM00408">
    <property type="entry name" value="IGc2"/>
    <property type="match status" value="2"/>
</dbReference>
<organism evidence="16 17">
    <name type="scientific">Pelobates cultripes</name>
    <name type="common">Western spadefoot toad</name>
    <dbReference type="NCBI Taxonomy" id="61616"/>
    <lineage>
        <taxon>Eukaryota</taxon>
        <taxon>Metazoa</taxon>
        <taxon>Chordata</taxon>
        <taxon>Craniata</taxon>
        <taxon>Vertebrata</taxon>
        <taxon>Euteleostomi</taxon>
        <taxon>Amphibia</taxon>
        <taxon>Batrachia</taxon>
        <taxon>Anura</taxon>
        <taxon>Pelobatoidea</taxon>
        <taxon>Pelobatidae</taxon>
        <taxon>Pelobates</taxon>
    </lineage>
</organism>
<sequence length="304" mass="33394">MAAPGVLLLLIHGCAVLAVELSTSNQNPVVEEYQSVELSCIIKSTTTNDPRIEWKKIRNDETSYVYFDNTIQGDLKGRAKIQSKSSLVILNTSRSDNGKYRCEVAAVDDSKKIDEINIFLTVKVKPVAPKCTVPKSVPVGKSAALHCQENEGYPSSLYSWYRNSDPLPNDSKTNPKFLNSSFTLDPKTGTLTFSAVSKGDMGRYYCIASNDAGSAKCDEQVLEVYDLNIGGIVGGILVVVLVLSLITAGICCAYRKGYFASNSRSTGQSFKNPGKPEGVNYLRTNDEVKRHLQSRLREEEAMRI</sequence>
<name>A0AAD1WSR3_PELCU</name>
<dbReference type="InterPro" id="IPR003599">
    <property type="entry name" value="Ig_sub"/>
</dbReference>
<dbReference type="GO" id="GO:0005923">
    <property type="term" value="C:bicellular tight junction"/>
    <property type="evidence" value="ECO:0007669"/>
    <property type="project" value="UniProtKB-SubCell"/>
</dbReference>
<dbReference type="PANTHER" id="PTHR44598:SF2">
    <property type="entry name" value="JUNCTIONAL ADHESION MOLECULE C"/>
    <property type="match status" value="1"/>
</dbReference>
<evidence type="ECO:0000259" key="15">
    <source>
        <dbReference type="PROSITE" id="PS50835"/>
    </source>
</evidence>
<dbReference type="InterPro" id="IPR013783">
    <property type="entry name" value="Ig-like_fold"/>
</dbReference>
<dbReference type="PANTHER" id="PTHR44598">
    <property type="entry name" value="JUNCTIONAL ADHESION MOLECULE C"/>
    <property type="match status" value="1"/>
</dbReference>
<evidence type="ECO:0000256" key="3">
    <source>
        <dbReference type="ARBA" id="ARBA00008637"/>
    </source>
</evidence>
<comment type="subcellular location">
    <subcellularLocation>
        <location evidence="2">Cell junction</location>
        <location evidence="2">Tight junction</location>
    </subcellularLocation>
    <subcellularLocation>
        <location evidence="1">Cell membrane</location>
        <topology evidence="1">Single-pass type I membrane protein</topology>
    </subcellularLocation>
</comment>
<evidence type="ECO:0000256" key="12">
    <source>
        <dbReference type="ARBA" id="ARBA00023319"/>
    </source>
</evidence>
<accession>A0AAD1WSR3</accession>
<keyword evidence="12" id="KW-0393">Immunoglobulin domain</keyword>
<dbReference type="GO" id="GO:0005178">
    <property type="term" value="F:integrin binding"/>
    <property type="evidence" value="ECO:0007669"/>
    <property type="project" value="TreeGrafter"/>
</dbReference>
<dbReference type="EMBL" id="OW240921">
    <property type="protein sequence ID" value="CAH2320492.1"/>
    <property type="molecule type" value="Genomic_DNA"/>
</dbReference>